<dbReference type="PRINTS" id="PR00080">
    <property type="entry name" value="SDRFAMILY"/>
</dbReference>
<protein>
    <submittedName>
        <fullName evidence="1">Short chain dehydrogenase</fullName>
    </submittedName>
</protein>
<evidence type="ECO:0000313" key="1">
    <source>
        <dbReference type="EMBL" id="KAK7235056.1"/>
    </source>
</evidence>
<dbReference type="PRINTS" id="PR00081">
    <property type="entry name" value="GDHRDH"/>
</dbReference>
<dbReference type="KEGG" id="aaf:AURANDRAFT_52724"/>
<dbReference type="Pfam" id="PF00106">
    <property type="entry name" value="adh_short"/>
    <property type="match status" value="1"/>
</dbReference>
<dbReference type="EMBL" id="JBBJCI010000298">
    <property type="protein sequence ID" value="KAK7235056.1"/>
    <property type="molecule type" value="Genomic_DNA"/>
</dbReference>
<evidence type="ECO:0000313" key="2">
    <source>
        <dbReference type="Proteomes" id="UP001363151"/>
    </source>
</evidence>
<dbReference type="Gene3D" id="3.40.50.720">
    <property type="entry name" value="NAD(P)-binding Rossmann-like Domain"/>
    <property type="match status" value="1"/>
</dbReference>
<dbReference type="Proteomes" id="UP001363151">
    <property type="component" value="Unassembled WGS sequence"/>
</dbReference>
<organism evidence="1 2">
    <name type="scientific">Aureococcus anophagefferens</name>
    <name type="common">Harmful bloom alga</name>
    <dbReference type="NCBI Taxonomy" id="44056"/>
    <lineage>
        <taxon>Eukaryota</taxon>
        <taxon>Sar</taxon>
        <taxon>Stramenopiles</taxon>
        <taxon>Ochrophyta</taxon>
        <taxon>Pelagophyceae</taxon>
        <taxon>Pelagomonadales</taxon>
        <taxon>Pelagomonadaceae</taxon>
        <taxon>Aureococcus</taxon>
    </lineage>
</organism>
<comment type="caution">
    <text evidence="1">The sequence shown here is derived from an EMBL/GenBank/DDBJ whole genome shotgun (WGS) entry which is preliminary data.</text>
</comment>
<dbReference type="PANTHER" id="PTHR42879:SF2">
    <property type="entry name" value="3-OXOACYL-[ACYL-CARRIER-PROTEIN] REDUCTASE FABG"/>
    <property type="match status" value="1"/>
</dbReference>
<gene>
    <name evidence="1" type="ORF">SO694_00140021</name>
</gene>
<dbReference type="SUPFAM" id="SSF51735">
    <property type="entry name" value="NAD(P)-binding Rossmann-fold domains"/>
    <property type="match status" value="1"/>
</dbReference>
<dbReference type="InterPro" id="IPR002347">
    <property type="entry name" value="SDR_fam"/>
</dbReference>
<dbReference type="InterPro" id="IPR036291">
    <property type="entry name" value="NAD(P)-bd_dom_sf"/>
</dbReference>
<dbReference type="GO" id="GO:0004316">
    <property type="term" value="F:3-oxoacyl-[acyl-carrier-protein] reductase (NADPH) activity"/>
    <property type="evidence" value="ECO:0007669"/>
    <property type="project" value="UniProtKB-EC"/>
</dbReference>
<name>A0ABR1FPF5_AURAN</name>
<keyword evidence="2" id="KW-1185">Reference proteome</keyword>
<reference evidence="1 2" key="1">
    <citation type="submission" date="2024-03" db="EMBL/GenBank/DDBJ databases">
        <title>Aureococcus anophagefferens CCMP1851 and Kratosvirus quantuckense: Draft genome of a second virus-susceptible host strain in the model system.</title>
        <authorList>
            <person name="Chase E."/>
            <person name="Truchon A.R."/>
            <person name="Schepens W."/>
            <person name="Wilhelm S.W."/>
        </authorList>
    </citation>
    <scope>NUCLEOTIDE SEQUENCE [LARGE SCALE GENOMIC DNA]</scope>
    <source>
        <strain evidence="1 2">CCMP1851</strain>
    </source>
</reference>
<accession>A0ABR1FPF5</accession>
<dbReference type="CDD" id="cd05233">
    <property type="entry name" value="SDR_c"/>
    <property type="match status" value="1"/>
</dbReference>
<proteinExistence type="predicted"/>
<dbReference type="InterPro" id="IPR050259">
    <property type="entry name" value="SDR"/>
</dbReference>
<dbReference type="PANTHER" id="PTHR42879">
    <property type="entry name" value="3-OXOACYL-(ACYL-CARRIER-PROTEIN) REDUCTASE"/>
    <property type="match status" value="1"/>
</dbReference>
<sequence length="263" mass="27660">MPGVLLAMLRRAFSSGAAPLRLAGKGAIVTGGGSGIGRGIALAFAAEGASVVVTGRRAQNLQETAALAAELPGTIRAVEADATDRDQSPLVARTLETQTIDILVNNAGFNVRGRAMDRITVDDWHALVDTNLNGAFHLVHAVLPHMRAREDGLIINVSSIAGRRALTLSGAAYCAAKRGVNALGEMINLEEHKRGIRCTNICPGEVVTEILDKRDAPPSEAQRARMLQPEDVAAAALFIACLPPRAHVTELTITGKTTLPESL</sequence>